<dbReference type="VEuPathDB" id="FungiDB:A9K55_005379"/>
<evidence type="ECO:0000256" key="1">
    <source>
        <dbReference type="SAM" id="MobiDB-lite"/>
    </source>
</evidence>
<dbReference type="AlphaFoldDB" id="A0A2H4SNW3"/>
<protein>
    <recommendedName>
        <fullName evidence="2">HNH nuclease domain-containing protein</fullName>
    </recommendedName>
</protein>
<feature type="region of interest" description="Disordered" evidence="1">
    <location>
        <begin position="313"/>
        <end position="357"/>
    </location>
</feature>
<dbReference type="OrthoDB" id="2142759at2759"/>
<dbReference type="InterPro" id="IPR003615">
    <property type="entry name" value="HNH_nuc"/>
</dbReference>
<accession>A0A2H4SNW3</accession>
<dbReference type="Proteomes" id="UP000323067">
    <property type="component" value="Chromosome v"/>
</dbReference>
<dbReference type="EMBL" id="CP023325">
    <property type="protein sequence ID" value="ATY64780.1"/>
    <property type="molecule type" value="Genomic_DNA"/>
</dbReference>
<evidence type="ECO:0000313" key="4">
    <source>
        <dbReference type="Proteomes" id="UP000323067"/>
    </source>
</evidence>
<name>A0A2H4SNW3_CORMI</name>
<sequence>MHLQEIKFAQALPPHMRSYIRILHPGYISGEDFMLALPRLDEIGPLDKTDASPTATHGVHFATMLVACQVVAGNCFEIGYLSYDVQGSRKVDLTSHGILTYGEYFFHVPQANTDATETASYAVTPNFQEWRFPDRLPPSWQTIADTPRDPVKSCVVTGSTKTEMAHVVPRAQEVWFTNNAMRSHAEGLHSATDSTANVCYLRPDLHKIFDDRAFVLVPKADTDGRYHTVIHFLSTQNNFADVALRHHNRKVHSLNAVAPQFLFARFAYAVFAYIKDFILCGAQRQIAVIQRDIQPSGRPCWVTKVMDMDRAERHKRYGGGGSRASSPSKRSRPPSDYQRDALESVDDDDNYVSDWWGENDDGRTAAWVEAAAAGDREDEPRGRKRKRTEEGLLPSLTSSFSCQASHNEPSPPAPASAPGQPSPTSVDTSKKNNVGLSIVRDVSL</sequence>
<feature type="compositionally biased region" description="Polar residues" evidence="1">
    <location>
        <begin position="424"/>
        <end position="435"/>
    </location>
</feature>
<feature type="region of interest" description="Disordered" evidence="1">
    <location>
        <begin position="370"/>
        <end position="444"/>
    </location>
</feature>
<organism evidence="3 4">
    <name type="scientific">Cordyceps militaris</name>
    <name type="common">Caterpillar fungus</name>
    <name type="synonym">Clavaria militaris</name>
    <dbReference type="NCBI Taxonomy" id="73501"/>
    <lineage>
        <taxon>Eukaryota</taxon>
        <taxon>Fungi</taxon>
        <taxon>Dikarya</taxon>
        <taxon>Ascomycota</taxon>
        <taxon>Pezizomycotina</taxon>
        <taxon>Sordariomycetes</taxon>
        <taxon>Hypocreomycetidae</taxon>
        <taxon>Hypocreales</taxon>
        <taxon>Cordycipitaceae</taxon>
        <taxon>Cordyceps</taxon>
    </lineage>
</organism>
<dbReference type="VEuPathDB" id="FungiDB:CCM_09338"/>
<feature type="compositionally biased region" description="Polar residues" evidence="1">
    <location>
        <begin position="395"/>
        <end position="408"/>
    </location>
</feature>
<feature type="domain" description="HNH nuclease" evidence="2">
    <location>
        <begin position="154"/>
        <end position="216"/>
    </location>
</feature>
<dbReference type="Pfam" id="PF13391">
    <property type="entry name" value="HNH_2"/>
    <property type="match status" value="1"/>
</dbReference>
<evidence type="ECO:0000259" key="2">
    <source>
        <dbReference type="Pfam" id="PF13391"/>
    </source>
</evidence>
<gene>
    <name evidence="3" type="ORF">A9K55_005379</name>
</gene>
<proteinExistence type="predicted"/>
<evidence type="ECO:0000313" key="3">
    <source>
        <dbReference type="EMBL" id="ATY64780.1"/>
    </source>
</evidence>
<reference evidence="3 4" key="1">
    <citation type="journal article" date="2017" name="BMC Genomics">
        <title>Chromosome level assembly and secondary metabolite potential of the parasitic fungus Cordyceps militaris.</title>
        <authorList>
            <person name="Kramer G.J."/>
            <person name="Nodwell J.R."/>
        </authorList>
    </citation>
    <scope>NUCLEOTIDE SEQUENCE [LARGE SCALE GENOMIC DNA]</scope>
    <source>
        <strain evidence="3 4">ATCC 34164</strain>
    </source>
</reference>